<dbReference type="Pfam" id="PF06974">
    <property type="entry name" value="WS_DGAT_C"/>
    <property type="match status" value="1"/>
</dbReference>
<proteinExistence type="inferred from homology"/>
<dbReference type="NCBIfam" id="TIGR02946">
    <property type="entry name" value="acyl_WS_DGAT"/>
    <property type="match status" value="1"/>
</dbReference>
<evidence type="ECO:0000256" key="7">
    <source>
        <dbReference type="ARBA" id="ARBA00022798"/>
    </source>
</evidence>
<evidence type="ECO:0000256" key="11">
    <source>
        <dbReference type="SAM" id="MobiDB-lite"/>
    </source>
</evidence>
<sequence>MKQLGVLDTAFINLEQANTPQHIGGLGIYDPASAPDNFVRFKQVIANFERRLQHQPLFRTRLVNVPGGLDRPYWIRDANFDVEFHLRHIALPHPGDWRQLCIQVARLHARPLDMHRPLWEAYVIEGLDNIPGLPQGAFAIYTKLHHSLVDGAGGASVMALLHDPEPEPAPSTPPPETHFAETPPSVAELLSRASVNGVRNSLDWLRGSVSTTGRLCQYGAGLALGQIPRPELNSPRTRFNGPVGPHRVFDAASFSLDEIKRVKTFAGVKVNDVAIGIVSGALRRYLNAHGEEPEGSLTATLPLNLRNRRPGSSDNNQVGALYTSLHSDIEDPLERLSAISRSSSDAKAFGEQSPLADVIKLAGAFSPALTRPVTGLWSHYGLSRYMPVGVSTIISNVAGPPFPLYCAGARMVDYYGLGVLTPGVGIFHMVFSYAGKVTLSVLADRDILPDPEFYRSCLEDAFAELSARAGAKARGSSKARRGLSIVP</sequence>
<dbReference type="Pfam" id="PF03007">
    <property type="entry name" value="WS_DGAT_cat"/>
    <property type="match status" value="1"/>
</dbReference>
<dbReference type="GO" id="GO:0005886">
    <property type="term" value="C:plasma membrane"/>
    <property type="evidence" value="ECO:0007669"/>
    <property type="project" value="TreeGrafter"/>
</dbReference>
<dbReference type="PANTHER" id="PTHR31650">
    <property type="entry name" value="O-ACYLTRANSFERASE (WSD1-LIKE) FAMILY PROTEIN"/>
    <property type="match status" value="1"/>
</dbReference>
<dbReference type="PANTHER" id="PTHR31650:SF1">
    <property type="entry name" value="WAX ESTER SYNTHASE_DIACYLGLYCEROL ACYLTRANSFERASE 4-RELATED"/>
    <property type="match status" value="1"/>
</dbReference>
<comment type="pathway">
    <text evidence="2">Lipid metabolism.</text>
</comment>
<dbReference type="GO" id="GO:0019432">
    <property type="term" value="P:triglyceride biosynthetic process"/>
    <property type="evidence" value="ECO:0007669"/>
    <property type="project" value="UniProtKB-UniPathway"/>
</dbReference>
<feature type="domain" description="O-acyltransferase WSD1 C-terminal" evidence="13">
    <location>
        <begin position="316"/>
        <end position="465"/>
    </location>
</feature>
<evidence type="ECO:0000313" key="14">
    <source>
        <dbReference type="EMBL" id="TXS95453.1"/>
    </source>
</evidence>
<evidence type="ECO:0000256" key="1">
    <source>
        <dbReference type="ARBA" id="ARBA00004771"/>
    </source>
</evidence>
<evidence type="ECO:0000256" key="8">
    <source>
        <dbReference type="ARBA" id="ARBA00023098"/>
    </source>
</evidence>
<dbReference type="UniPathway" id="UPA00282"/>
<dbReference type="EC" id="2.3.1.20" evidence="4"/>
<evidence type="ECO:0000256" key="6">
    <source>
        <dbReference type="ARBA" id="ARBA00022679"/>
    </source>
</evidence>
<evidence type="ECO:0000259" key="12">
    <source>
        <dbReference type="Pfam" id="PF03007"/>
    </source>
</evidence>
<dbReference type="InterPro" id="IPR014292">
    <property type="entry name" value="Acyl_transf_WS/DGAT"/>
</dbReference>
<dbReference type="GO" id="GO:0051701">
    <property type="term" value="P:biological process involved in interaction with host"/>
    <property type="evidence" value="ECO:0007669"/>
    <property type="project" value="TreeGrafter"/>
</dbReference>
<reference evidence="14 15" key="1">
    <citation type="submission" date="2019-08" db="EMBL/GenBank/DDBJ databases">
        <title>Parahaliea maris sp. nov., isolated from the surface seawater.</title>
        <authorList>
            <person name="Liu Y."/>
        </authorList>
    </citation>
    <scope>NUCLEOTIDE SEQUENCE [LARGE SCALE GENOMIC DNA]</scope>
    <source>
        <strain evidence="14 15">HSLHS9</strain>
    </source>
</reference>
<dbReference type="SUPFAM" id="SSF52777">
    <property type="entry name" value="CoA-dependent acyltransferases"/>
    <property type="match status" value="1"/>
</dbReference>
<comment type="similarity">
    <text evidence="3">Belongs to the long-chain O-acyltransferase family.</text>
</comment>
<keyword evidence="5" id="KW-0444">Lipid biosynthesis</keyword>
<dbReference type="GO" id="GO:0071731">
    <property type="term" value="P:response to nitric oxide"/>
    <property type="evidence" value="ECO:0007669"/>
    <property type="project" value="TreeGrafter"/>
</dbReference>
<keyword evidence="8" id="KW-0443">Lipid metabolism</keyword>
<comment type="caution">
    <text evidence="14">The sequence shown here is derived from an EMBL/GenBank/DDBJ whole genome shotgun (WGS) entry which is preliminary data.</text>
</comment>
<evidence type="ECO:0000256" key="5">
    <source>
        <dbReference type="ARBA" id="ARBA00022516"/>
    </source>
</evidence>
<protein>
    <recommendedName>
        <fullName evidence="4">diacylglycerol O-acyltransferase</fullName>
        <ecNumber evidence="4">2.3.1.20</ecNumber>
    </recommendedName>
</protein>
<dbReference type="EMBL" id="VRZA01000002">
    <property type="protein sequence ID" value="TXS95453.1"/>
    <property type="molecule type" value="Genomic_DNA"/>
</dbReference>
<dbReference type="RefSeq" id="WP_148067364.1">
    <property type="nucleotide sequence ID" value="NZ_VRZA01000002.1"/>
</dbReference>
<comment type="catalytic activity">
    <reaction evidence="10">
        <text>an acyl-CoA + a 1,2-diacyl-sn-glycerol = a triacyl-sn-glycerol + CoA</text>
        <dbReference type="Rhea" id="RHEA:10868"/>
        <dbReference type="ChEBI" id="CHEBI:17815"/>
        <dbReference type="ChEBI" id="CHEBI:57287"/>
        <dbReference type="ChEBI" id="CHEBI:58342"/>
        <dbReference type="ChEBI" id="CHEBI:64615"/>
        <dbReference type="EC" id="2.3.1.20"/>
    </reaction>
</comment>
<comment type="pathway">
    <text evidence="1">Glycerolipid metabolism; triacylglycerol biosynthesis.</text>
</comment>
<feature type="domain" description="O-acyltransferase WSD1-like N-terminal" evidence="12">
    <location>
        <begin position="6"/>
        <end position="274"/>
    </location>
</feature>
<gene>
    <name evidence="14" type="ORF">FV139_06080</name>
</gene>
<feature type="compositionally biased region" description="Pro residues" evidence="11">
    <location>
        <begin position="167"/>
        <end position="176"/>
    </location>
</feature>
<evidence type="ECO:0000256" key="10">
    <source>
        <dbReference type="ARBA" id="ARBA00048109"/>
    </source>
</evidence>
<dbReference type="GO" id="GO:0004144">
    <property type="term" value="F:diacylglycerol O-acyltransferase activity"/>
    <property type="evidence" value="ECO:0007669"/>
    <property type="project" value="UniProtKB-EC"/>
</dbReference>
<name>A0A5C9A3J8_9GAMM</name>
<keyword evidence="9 14" id="KW-0012">Acyltransferase</keyword>
<evidence type="ECO:0000256" key="9">
    <source>
        <dbReference type="ARBA" id="ARBA00023315"/>
    </source>
</evidence>
<evidence type="ECO:0000259" key="13">
    <source>
        <dbReference type="Pfam" id="PF06974"/>
    </source>
</evidence>
<dbReference type="InterPro" id="IPR009721">
    <property type="entry name" value="O-acyltransferase_WSD1_C"/>
</dbReference>
<feature type="region of interest" description="Disordered" evidence="11">
    <location>
        <begin position="163"/>
        <end position="184"/>
    </location>
</feature>
<organism evidence="14 15">
    <name type="scientific">Parahaliea maris</name>
    <dbReference type="NCBI Taxonomy" id="2716870"/>
    <lineage>
        <taxon>Bacteria</taxon>
        <taxon>Pseudomonadati</taxon>
        <taxon>Pseudomonadota</taxon>
        <taxon>Gammaproteobacteria</taxon>
        <taxon>Cellvibrionales</taxon>
        <taxon>Halieaceae</taxon>
        <taxon>Parahaliea</taxon>
    </lineage>
</organism>
<evidence type="ECO:0000256" key="4">
    <source>
        <dbReference type="ARBA" id="ARBA00013244"/>
    </source>
</evidence>
<keyword evidence="6 14" id="KW-0808">Transferase</keyword>
<evidence type="ECO:0000313" key="15">
    <source>
        <dbReference type="Proteomes" id="UP000321039"/>
    </source>
</evidence>
<dbReference type="InterPro" id="IPR045034">
    <property type="entry name" value="O-acyltransferase_WSD1-like"/>
</dbReference>
<keyword evidence="7" id="KW-0319">Glycerol metabolism</keyword>
<keyword evidence="15" id="KW-1185">Reference proteome</keyword>
<accession>A0A5C9A3J8</accession>
<dbReference type="GO" id="GO:0001666">
    <property type="term" value="P:response to hypoxia"/>
    <property type="evidence" value="ECO:0007669"/>
    <property type="project" value="TreeGrafter"/>
</dbReference>
<dbReference type="AlphaFoldDB" id="A0A5C9A3J8"/>
<dbReference type="GO" id="GO:0006071">
    <property type="term" value="P:glycerol metabolic process"/>
    <property type="evidence" value="ECO:0007669"/>
    <property type="project" value="UniProtKB-KW"/>
</dbReference>
<evidence type="ECO:0000256" key="3">
    <source>
        <dbReference type="ARBA" id="ARBA00009587"/>
    </source>
</evidence>
<dbReference type="InterPro" id="IPR004255">
    <property type="entry name" value="O-acyltransferase_WSD1_N"/>
</dbReference>
<evidence type="ECO:0000256" key="2">
    <source>
        <dbReference type="ARBA" id="ARBA00005189"/>
    </source>
</evidence>
<dbReference type="Proteomes" id="UP000321039">
    <property type="component" value="Unassembled WGS sequence"/>
</dbReference>